<reference evidence="2" key="1">
    <citation type="journal article" date="2022" name="Mol. Ecol. Resour.">
        <title>The genomes of chicory, endive, great burdock and yacon provide insights into Asteraceae palaeo-polyploidization history and plant inulin production.</title>
        <authorList>
            <person name="Fan W."/>
            <person name="Wang S."/>
            <person name="Wang H."/>
            <person name="Wang A."/>
            <person name="Jiang F."/>
            <person name="Liu H."/>
            <person name="Zhao H."/>
            <person name="Xu D."/>
            <person name="Zhang Y."/>
        </authorList>
    </citation>
    <scope>NUCLEOTIDE SEQUENCE [LARGE SCALE GENOMIC DNA]</scope>
    <source>
        <strain evidence="2">cv. Yunnan</strain>
    </source>
</reference>
<evidence type="ECO:0000313" key="2">
    <source>
        <dbReference type="Proteomes" id="UP001056120"/>
    </source>
</evidence>
<sequence length="330" mass="36865">MAGETPPSHRRDPIMPTVGNAAVQRRRQHAVSVAKERREAMFRTKRLCMEGISMNLDAATDGEMMVAEEPPVLESQTFKAVEELKLAVSFKGKDAVQKKVNALRELRRLLSRSGFPFVEVALKSGAIPLLAQCLSFGSEDEQVLEAAWCLTNIAAGHQNKLTLYYQHYHYLLLIWELLVKPDMHLTVTPAPSDPYDLQLRSSHLKINKCLVDRNKLIHASLTKVVQESNRLWPSTILIYINNLQMHAGVGLTLKCEKSSLSVSEQCAWALGNVAGESDELRDLISQGALIPLAKMMLPDNGSTVRTAAWALSVTSRVLEHERIHEELKLK</sequence>
<dbReference type="Proteomes" id="UP001056120">
    <property type="component" value="Linkage Group LG27"/>
</dbReference>
<name>A0ACB8YS17_9ASTR</name>
<accession>A0ACB8YS17</accession>
<evidence type="ECO:0000313" key="1">
    <source>
        <dbReference type="EMBL" id="KAI3687918.1"/>
    </source>
</evidence>
<gene>
    <name evidence="1" type="ORF">L1987_81621</name>
</gene>
<dbReference type="EMBL" id="CM042044">
    <property type="protein sequence ID" value="KAI3687918.1"/>
    <property type="molecule type" value="Genomic_DNA"/>
</dbReference>
<keyword evidence="2" id="KW-1185">Reference proteome</keyword>
<reference evidence="1 2" key="2">
    <citation type="journal article" date="2022" name="Mol. Ecol. Resour.">
        <title>The genomes of chicory, endive, great burdock and yacon provide insights into Asteraceae paleo-polyploidization history and plant inulin production.</title>
        <authorList>
            <person name="Fan W."/>
            <person name="Wang S."/>
            <person name="Wang H."/>
            <person name="Wang A."/>
            <person name="Jiang F."/>
            <person name="Liu H."/>
            <person name="Zhao H."/>
            <person name="Xu D."/>
            <person name="Zhang Y."/>
        </authorList>
    </citation>
    <scope>NUCLEOTIDE SEQUENCE [LARGE SCALE GENOMIC DNA]</scope>
    <source>
        <strain evidence="2">cv. Yunnan</strain>
        <tissue evidence="1">Leaves</tissue>
    </source>
</reference>
<organism evidence="1 2">
    <name type="scientific">Smallanthus sonchifolius</name>
    <dbReference type="NCBI Taxonomy" id="185202"/>
    <lineage>
        <taxon>Eukaryota</taxon>
        <taxon>Viridiplantae</taxon>
        <taxon>Streptophyta</taxon>
        <taxon>Embryophyta</taxon>
        <taxon>Tracheophyta</taxon>
        <taxon>Spermatophyta</taxon>
        <taxon>Magnoliopsida</taxon>
        <taxon>eudicotyledons</taxon>
        <taxon>Gunneridae</taxon>
        <taxon>Pentapetalae</taxon>
        <taxon>asterids</taxon>
        <taxon>campanulids</taxon>
        <taxon>Asterales</taxon>
        <taxon>Asteraceae</taxon>
        <taxon>Asteroideae</taxon>
        <taxon>Heliantheae alliance</taxon>
        <taxon>Millerieae</taxon>
        <taxon>Smallanthus</taxon>
    </lineage>
</organism>
<proteinExistence type="predicted"/>
<protein>
    <submittedName>
        <fullName evidence="1">Uncharacterized protein</fullName>
    </submittedName>
</protein>
<comment type="caution">
    <text evidence="1">The sequence shown here is derived from an EMBL/GenBank/DDBJ whole genome shotgun (WGS) entry which is preliminary data.</text>
</comment>